<dbReference type="EMBL" id="AP019831">
    <property type="protein sequence ID" value="BBM44232.1"/>
    <property type="molecule type" value="Genomic_DNA"/>
</dbReference>
<evidence type="ECO:0000313" key="2">
    <source>
        <dbReference type="EMBL" id="BBM44232.1"/>
    </source>
</evidence>
<evidence type="ECO:0000313" key="5">
    <source>
        <dbReference type="Proteomes" id="UP000422644"/>
    </source>
</evidence>
<dbReference type="SMART" id="SM01324">
    <property type="entry name" value="YARHG"/>
    <property type="match status" value="1"/>
</dbReference>
<feature type="domain" description="YARHG" evidence="1">
    <location>
        <begin position="64"/>
        <end position="143"/>
    </location>
</feature>
<dbReference type="GO" id="GO:0016301">
    <property type="term" value="F:kinase activity"/>
    <property type="evidence" value="ECO:0007669"/>
    <property type="project" value="UniProtKB-KW"/>
</dbReference>
<dbReference type="InterPro" id="IPR038434">
    <property type="entry name" value="YARHG_sf"/>
</dbReference>
<evidence type="ECO:0000313" key="4">
    <source>
        <dbReference type="Proteomes" id="UP000321378"/>
    </source>
</evidence>
<dbReference type="Proteomes" id="UP000422644">
    <property type="component" value="Chromosome"/>
</dbReference>
<dbReference type="RefSeq" id="WP_026747996.1">
    <property type="nucleotide sequence ID" value="NZ_AP019831.1"/>
</dbReference>
<keyword evidence="3" id="KW-0808">Transferase</keyword>
<dbReference type="InterPro" id="IPR025582">
    <property type="entry name" value="YARHG_dom"/>
</dbReference>
<dbReference type="OrthoDB" id="86315at2"/>
<dbReference type="Proteomes" id="UP000321378">
    <property type="component" value="Chromosome"/>
</dbReference>
<gene>
    <name evidence="2" type="ORF">JMUB3870_0339</name>
    <name evidence="3" type="ORF">JMUB3935_0349</name>
</gene>
<name>A0A510KI69_9FUSO</name>
<keyword evidence="5" id="KW-1185">Reference proteome</keyword>
<proteinExistence type="predicted"/>
<organism evidence="3 4">
    <name type="scientific">Leptotrichia trevisanii</name>
    <dbReference type="NCBI Taxonomy" id="109328"/>
    <lineage>
        <taxon>Bacteria</taxon>
        <taxon>Fusobacteriati</taxon>
        <taxon>Fusobacteriota</taxon>
        <taxon>Fusobacteriia</taxon>
        <taxon>Fusobacteriales</taxon>
        <taxon>Leptotrichiaceae</taxon>
        <taxon>Leptotrichia</taxon>
    </lineage>
</organism>
<accession>A0A510KI69</accession>
<dbReference type="Gene3D" id="1.20.58.1690">
    <property type="match status" value="1"/>
</dbReference>
<dbReference type="Pfam" id="PF13308">
    <property type="entry name" value="YARHG"/>
    <property type="match status" value="1"/>
</dbReference>
<reference evidence="2 5" key="1">
    <citation type="submission" date="2019-07" db="EMBL/GenBank/DDBJ databases">
        <title>Complete Genome Sequence of Leptotrichia trevisanii Strain JMUB3870.</title>
        <authorList>
            <person name="Watanabe S."/>
            <person name="Cui L."/>
        </authorList>
    </citation>
    <scope>NUCLEOTIDE SEQUENCE [LARGE SCALE GENOMIC DNA]</scope>
    <source>
        <strain evidence="2 5">JMUB3870</strain>
    </source>
</reference>
<protein>
    <submittedName>
        <fullName evidence="3">Serine/threonine kinase</fullName>
    </submittedName>
</protein>
<evidence type="ECO:0000313" key="3">
    <source>
        <dbReference type="EMBL" id="BBM51382.1"/>
    </source>
</evidence>
<dbReference type="EMBL" id="AP019840">
    <property type="protein sequence ID" value="BBM51382.1"/>
    <property type="molecule type" value="Genomic_DNA"/>
</dbReference>
<evidence type="ECO:0000259" key="1">
    <source>
        <dbReference type="SMART" id="SM01324"/>
    </source>
</evidence>
<dbReference type="STRING" id="1122173.GCA_000482505_01178"/>
<sequence>MQNISTSNSEKGTAFIEKDISEIRINTDELVKSRIGEKWIKQNMMYDNKNDRYYLNDLQVLKLIEDIVIQNNKYEFLDAFSKDELGLLRNIIFARKGYIYKRGKYKEYFSNKSWYNPSIENENDIKLTVKEKELIEKIQKYENIK</sequence>
<keyword evidence="3" id="KW-0418">Kinase</keyword>
<reference evidence="3 4" key="2">
    <citation type="submission" date="2019-07" db="EMBL/GenBank/DDBJ databases">
        <title>Complete Genome Sequence of Leptotrichia trevisanii Strain JMUB3935.</title>
        <authorList>
            <person name="Watanabe S."/>
            <person name="Cui L."/>
        </authorList>
    </citation>
    <scope>NUCLEOTIDE SEQUENCE [LARGE SCALE GENOMIC DNA]</scope>
    <source>
        <strain evidence="3 4">JMUB3935</strain>
    </source>
</reference>
<dbReference type="AlphaFoldDB" id="A0A510KI69"/>